<dbReference type="InterPro" id="IPR009014">
    <property type="entry name" value="Transketo_C/PFOR_II"/>
</dbReference>
<evidence type="ECO:0000256" key="2">
    <source>
        <dbReference type="ARBA" id="ARBA00011081"/>
    </source>
</evidence>
<keyword evidence="6 10" id="KW-0460">Magnesium</keyword>
<organism evidence="12 13">
    <name type="scientific">Arcanobacterium pinnipediorum</name>
    <dbReference type="NCBI Taxonomy" id="1503041"/>
    <lineage>
        <taxon>Bacteria</taxon>
        <taxon>Bacillati</taxon>
        <taxon>Actinomycetota</taxon>
        <taxon>Actinomycetes</taxon>
        <taxon>Actinomycetales</taxon>
        <taxon>Actinomycetaceae</taxon>
        <taxon>Arcanobacterium</taxon>
    </lineage>
</organism>
<dbReference type="InterPro" id="IPR005475">
    <property type="entry name" value="Transketolase-like_Pyr-bd"/>
</dbReference>
<dbReference type="PROSITE" id="PS00802">
    <property type="entry name" value="TRANSKETOLASE_2"/>
    <property type="match status" value="1"/>
</dbReference>
<dbReference type="NCBIfam" id="NF003933">
    <property type="entry name" value="PRK05444.2-2"/>
    <property type="match status" value="1"/>
</dbReference>
<keyword evidence="8 10" id="KW-0786">Thiamine pyrophosphate</keyword>
<evidence type="ECO:0000256" key="6">
    <source>
        <dbReference type="ARBA" id="ARBA00022842"/>
    </source>
</evidence>
<evidence type="ECO:0000256" key="4">
    <source>
        <dbReference type="ARBA" id="ARBA00022679"/>
    </source>
</evidence>
<keyword evidence="13" id="KW-1185">Reference proteome</keyword>
<feature type="binding site" evidence="10">
    <location>
        <position position="380"/>
    </location>
    <ligand>
        <name>thiamine diphosphate</name>
        <dbReference type="ChEBI" id="CHEBI:58937"/>
    </ligand>
</feature>
<dbReference type="PANTHER" id="PTHR43322">
    <property type="entry name" value="1-D-DEOXYXYLULOSE 5-PHOSPHATE SYNTHASE-RELATED"/>
    <property type="match status" value="1"/>
</dbReference>
<dbReference type="GO" id="GO:0008661">
    <property type="term" value="F:1-deoxy-D-xylulose-5-phosphate synthase activity"/>
    <property type="evidence" value="ECO:0007669"/>
    <property type="project" value="UniProtKB-EC"/>
</dbReference>
<evidence type="ECO:0000256" key="10">
    <source>
        <dbReference type="HAMAP-Rule" id="MF_00315"/>
    </source>
</evidence>
<evidence type="ECO:0000256" key="8">
    <source>
        <dbReference type="ARBA" id="ARBA00023052"/>
    </source>
</evidence>
<evidence type="ECO:0000313" key="12">
    <source>
        <dbReference type="EMBL" id="USR80145.1"/>
    </source>
</evidence>
<dbReference type="CDD" id="cd07033">
    <property type="entry name" value="TPP_PYR_DXS_TK_like"/>
    <property type="match status" value="1"/>
</dbReference>
<feature type="binding site" evidence="10">
    <location>
        <begin position="153"/>
        <end position="154"/>
    </location>
    <ligand>
        <name>thiamine diphosphate</name>
        <dbReference type="ChEBI" id="CHEBI:58937"/>
    </ligand>
</feature>
<evidence type="ECO:0000256" key="9">
    <source>
        <dbReference type="ARBA" id="ARBA00023229"/>
    </source>
</evidence>
<evidence type="ECO:0000313" key="13">
    <source>
        <dbReference type="Proteomes" id="UP001056109"/>
    </source>
</evidence>
<comment type="catalytic activity">
    <reaction evidence="10">
        <text>D-glyceraldehyde 3-phosphate + pyruvate + H(+) = 1-deoxy-D-xylulose 5-phosphate + CO2</text>
        <dbReference type="Rhea" id="RHEA:12605"/>
        <dbReference type="ChEBI" id="CHEBI:15361"/>
        <dbReference type="ChEBI" id="CHEBI:15378"/>
        <dbReference type="ChEBI" id="CHEBI:16526"/>
        <dbReference type="ChEBI" id="CHEBI:57792"/>
        <dbReference type="ChEBI" id="CHEBI:59776"/>
        <dbReference type="EC" id="2.2.1.7"/>
    </reaction>
</comment>
<evidence type="ECO:0000256" key="7">
    <source>
        <dbReference type="ARBA" id="ARBA00022977"/>
    </source>
</evidence>
<accession>A0ABY5AJV9</accession>
<keyword evidence="7 10" id="KW-0784">Thiamine biosynthesis</keyword>
<comment type="subunit">
    <text evidence="3 10">Homodimer.</text>
</comment>
<feature type="binding site" evidence="10">
    <location>
        <position position="152"/>
    </location>
    <ligand>
        <name>Mg(2+)</name>
        <dbReference type="ChEBI" id="CHEBI:18420"/>
    </ligand>
</feature>
<dbReference type="InterPro" id="IPR049557">
    <property type="entry name" value="Transketolase_CS"/>
</dbReference>
<dbReference type="EC" id="2.2.1.7" evidence="10"/>
<dbReference type="HAMAP" id="MF_00315">
    <property type="entry name" value="DXP_synth"/>
    <property type="match status" value="1"/>
</dbReference>
<comment type="function">
    <text evidence="10">Catalyzes the acyloin condensation reaction between C atoms 2 and 3 of pyruvate and glyceraldehyde 3-phosphate to yield 1-deoxy-D-xylulose-5-phosphate (DXP).</text>
</comment>
<dbReference type="Pfam" id="PF13292">
    <property type="entry name" value="DXP_synthase_N"/>
    <property type="match status" value="1"/>
</dbReference>
<dbReference type="NCBIfam" id="TIGR00204">
    <property type="entry name" value="dxs"/>
    <property type="match status" value="1"/>
</dbReference>
<dbReference type="PANTHER" id="PTHR43322:SF5">
    <property type="entry name" value="1-DEOXY-D-XYLULOSE-5-PHOSPHATE SYNTHASE, CHLOROPLASTIC"/>
    <property type="match status" value="1"/>
</dbReference>
<comment type="cofactor">
    <cofactor evidence="10">
        <name>Mg(2+)</name>
        <dbReference type="ChEBI" id="CHEBI:18420"/>
    </cofactor>
    <text evidence="10">Binds 1 Mg(2+) ion per subunit.</text>
</comment>
<feature type="domain" description="Transketolase-like pyrimidine-binding" evidence="11">
    <location>
        <begin position="329"/>
        <end position="492"/>
    </location>
</feature>
<sequence length="639" mass="68966">MSEGGYRRMAILHSITGPDDVKALKPSQLPALAAEIRSFLVTNVAKTGGHLGPNLGVVELSIALHRVFSSPNDSLIFDTGHQSYVHKILTGRHNFEHLRQEGGLSGYPSREESVHDVVENSHASTALSWADGIARAIQKSGRQAHAVAIIGDGAMTGGMAWEALNNIAEDPDRPLVIVLNDNGRSYAPTVGGMVRRIDAVRKMDAVRVNRGYERALDWAKRTLQKYGLAGQITYEALRGIKRGVKDVFIDAGIFDSLGLKYLGPVDGHDVTQLEEALAMARNYGGPVVVHCITEKGRGFKPAEEHEADRFHAVGAIHPETGLPLVPSRFGWTSVFAEEIVDIARDDEKVIGVTAAMLLPVGLGPLQKEFPDRVIDVGIAEQQALTMAAGLAHGGYHPVVALYATFMNRGYDQLLMDIALHAEPVTICLDRAGITGDDGASHNGMWDLAIAGMIPGLQVALPRDEQRMRELVREAISIPSPTIVRYPKGSLPQALPTVRTIGKLDVVYESGSGDHPVVLIGYGPMVHTMVQAAQHLSDLRVIVLDPRWAIPTDEDLVDVCASARCVVTLEDGLVTGGVGMGLQQKLNEQRINVPVTTLGIAKQFLRHASREAVLRHQGMTANDVVAAVRAYSDNSESVAE</sequence>
<dbReference type="Gene3D" id="3.40.50.920">
    <property type="match status" value="1"/>
</dbReference>
<dbReference type="SMART" id="SM00861">
    <property type="entry name" value="Transket_pyr"/>
    <property type="match status" value="1"/>
</dbReference>
<gene>
    <name evidence="10 12" type="primary">dxs</name>
    <name evidence="12" type="ORF">NG665_03995</name>
</gene>
<feature type="binding site" evidence="10">
    <location>
        <position position="182"/>
    </location>
    <ligand>
        <name>thiamine diphosphate</name>
        <dbReference type="ChEBI" id="CHEBI:58937"/>
    </ligand>
</feature>
<dbReference type="Pfam" id="PF02779">
    <property type="entry name" value="Transket_pyr"/>
    <property type="match status" value="1"/>
</dbReference>
<reference evidence="12" key="1">
    <citation type="submission" date="2022-06" db="EMBL/GenBank/DDBJ databases">
        <title>Complete Genome Sequence of Arcanobacterium pinnipediorum strain DSM 28752 isolated from a harbour seal.</title>
        <authorList>
            <person name="Borowiak M."/>
            <person name="Kreitlow A."/>
            <person name="Alssahen M."/>
            <person name="Malorny B."/>
            <person name="Laemmler C."/>
            <person name="Prenger-Berninghoff E."/>
            <person name="Siebert U."/>
            <person name="Ploetz M."/>
            <person name="Abdulmawjood A."/>
        </authorList>
    </citation>
    <scope>NUCLEOTIDE SEQUENCE</scope>
    <source>
        <strain evidence="12">DSM 28752</strain>
    </source>
</reference>
<feature type="binding site" evidence="10">
    <location>
        <position position="299"/>
    </location>
    <ligand>
        <name>thiamine diphosphate</name>
        <dbReference type="ChEBI" id="CHEBI:58937"/>
    </ligand>
</feature>
<comment type="pathway">
    <text evidence="1 10">Metabolic intermediate biosynthesis; 1-deoxy-D-xylulose 5-phosphate biosynthesis; 1-deoxy-D-xylulose 5-phosphate from D-glyceraldehyde 3-phosphate and pyruvate: step 1/1.</text>
</comment>
<evidence type="ECO:0000256" key="3">
    <source>
        <dbReference type="ARBA" id="ARBA00011738"/>
    </source>
</evidence>
<dbReference type="RefSeq" id="WP_252673995.1">
    <property type="nucleotide sequence ID" value="NZ_CP099547.1"/>
</dbReference>
<dbReference type="CDD" id="cd02007">
    <property type="entry name" value="TPP_DXS"/>
    <property type="match status" value="1"/>
</dbReference>
<keyword evidence="5 10" id="KW-0479">Metal-binding</keyword>
<dbReference type="InterPro" id="IPR005477">
    <property type="entry name" value="Dxylulose-5-P_synthase"/>
</dbReference>
<proteinExistence type="inferred from homology"/>
<dbReference type="Proteomes" id="UP001056109">
    <property type="component" value="Chromosome"/>
</dbReference>
<dbReference type="InterPro" id="IPR033248">
    <property type="entry name" value="Transketolase_C"/>
</dbReference>
<dbReference type="SUPFAM" id="SSF52922">
    <property type="entry name" value="TK C-terminal domain-like"/>
    <property type="match status" value="1"/>
</dbReference>
<dbReference type="SUPFAM" id="SSF52518">
    <property type="entry name" value="Thiamin diphosphate-binding fold (THDP-binding)"/>
    <property type="match status" value="2"/>
</dbReference>
<keyword evidence="4 10" id="KW-0808">Transferase</keyword>
<evidence type="ECO:0000256" key="5">
    <source>
        <dbReference type="ARBA" id="ARBA00022723"/>
    </source>
</evidence>
<feature type="binding site" evidence="10">
    <location>
        <position position="182"/>
    </location>
    <ligand>
        <name>Mg(2+)</name>
        <dbReference type="ChEBI" id="CHEBI:18420"/>
    </ligand>
</feature>
<comment type="cofactor">
    <cofactor evidence="10">
        <name>thiamine diphosphate</name>
        <dbReference type="ChEBI" id="CHEBI:58937"/>
    </cofactor>
    <text evidence="10">Binds 1 thiamine pyrophosphate per subunit.</text>
</comment>
<dbReference type="InterPro" id="IPR029061">
    <property type="entry name" value="THDP-binding"/>
</dbReference>
<dbReference type="InterPro" id="IPR020826">
    <property type="entry name" value="Transketolase_BS"/>
</dbReference>
<feature type="binding site" evidence="10">
    <location>
        <begin position="121"/>
        <end position="123"/>
    </location>
    <ligand>
        <name>thiamine diphosphate</name>
        <dbReference type="ChEBI" id="CHEBI:58937"/>
    </ligand>
</feature>
<comment type="similarity">
    <text evidence="2 10">Belongs to the transketolase family. DXPS subfamily.</text>
</comment>
<protein>
    <recommendedName>
        <fullName evidence="10">1-deoxy-D-xylulose-5-phosphate synthase</fullName>
        <ecNumber evidence="10">2.2.1.7</ecNumber>
    </recommendedName>
    <alternativeName>
        <fullName evidence="10">1-deoxyxylulose-5-phosphate synthase</fullName>
        <shortName evidence="10">DXP synthase</shortName>
        <shortName evidence="10">DXPS</shortName>
    </alternativeName>
</protein>
<name>A0ABY5AJV9_9ACTO</name>
<evidence type="ECO:0000259" key="11">
    <source>
        <dbReference type="SMART" id="SM00861"/>
    </source>
</evidence>
<dbReference type="Pfam" id="PF02780">
    <property type="entry name" value="Transketolase_C"/>
    <property type="match status" value="1"/>
</dbReference>
<dbReference type="Gene3D" id="3.40.50.970">
    <property type="match status" value="2"/>
</dbReference>
<keyword evidence="9 10" id="KW-0414">Isoprene biosynthesis</keyword>
<feature type="binding site" evidence="10">
    <location>
        <position position="81"/>
    </location>
    <ligand>
        <name>thiamine diphosphate</name>
        <dbReference type="ChEBI" id="CHEBI:58937"/>
    </ligand>
</feature>
<dbReference type="PROSITE" id="PS00801">
    <property type="entry name" value="TRANSKETOLASE_1"/>
    <property type="match status" value="1"/>
</dbReference>
<evidence type="ECO:0000256" key="1">
    <source>
        <dbReference type="ARBA" id="ARBA00004980"/>
    </source>
</evidence>
<dbReference type="EMBL" id="CP099547">
    <property type="protein sequence ID" value="USR80145.1"/>
    <property type="molecule type" value="Genomic_DNA"/>
</dbReference>